<organism evidence="4">
    <name type="scientific">termite gut metagenome</name>
    <dbReference type="NCBI Taxonomy" id="433724"/>
    <lineage>
        <taxon>unclassified sequences</taxon>
        <taxon>metagenomes</taxon>
        <taxon>organismal metagenomes</taxon>
    </lineage>
</organism>
<proteinExistence type="predicted"/>
<keyword evidence="2" id="KW-0802">TPR repeat</keyword>
<dbReference type="InterPro" id="IPR011990">
    <property type="entry name" value="TPR-like_helical_dom_sf"/>
</dbReference>
<gene>
    <name evidence="4" type="ORF">EZS27_015857</name>
</gene>
<evidence type="ECO:0000313" key="4">
    <source>
        <dbReference type="EMBL" id="KAA6335957.1"/>
    </source>
</evidence>
<dbReference type="Pfam" id="PF13181">
    <property type="entry name" value="TPR_8"/>
    <property type="match status" value="3"/>
</dbReference>
<dbReference type="SMART" id="SM00028">
    <property type="entry name" value="TPR"/>
    <property type="match status" value="8"/>
</dbReference>
<protein>
    <submittedName>
        <fullName evidence="4">Lipopolysaccharide assembly protein B</fullName>
    </submittedName>
</protein>
<sequence>MGLTGPWISGGIEFNWPQHHRPSTFLPTDYCMEEHAGGSKTVWCNEVERMSRTKGMQGFTLYPDKAYLEISVKIYNRTPFPQTFLWWANPAVVVHDAYKSVFPPDVHAVFDHGKRDVSSFPIATGVYYKQDYSTGVDISKYKNIPVPMSYMAIRSKYDFVGGYEDNVQGGLLHVADHHVSPGKKQWTWGNGDFGQAWDRNLTDEDGPYIELMTGVYTDNQPDFSWLQPYEEKSWIQYFMPYSEVGYVKNACKEAVVNVETEAGNTRLTLYTTAAYRNLKMILKDTNGKIYLNRTADVSPDTPYKTSVESGNALPEDLIFELRTETGTLLLSYRAEKPEIKPLPEPARAAAEPENITSVEQLYLTGLHLEQYRHTTYRPMDYYMEALRREPGDVRCNNAVGLLLMRCGQFVQAEPYFRKAIETLTERNSNPYDGEPYYNLGWSLKMQCRMDEAYDAFFKATWNAAWQDAAYLSLAQIDVCRANGSWQEALDKVERSLVRNWHNHKARHLKAVLLRKGGQKDAALSWIADSLQIDAFNMGCRFEQYLLSDDADVPDEINRLMRGWEHSYIEYALDYAAAGLYEEAESFLKLLSSVGYPMVYYTLGYCASQRGETQLAAQYYVQAAQMSPDKCFPNRIEEVNILQDAMRVCPGDAKAPYYLGNFWYAVRQYTEAVECWEKSESLDDSFPTVLRNLALAYYNKLDNREKAQQYLEKAFSLDTSDARILMELDQLYKKAGRPHSERLAFLEQHLSLVGQRDDLCIERITLYNQLGEYEKARRLIASRRFHPWEGGEGKVTGQYVFCRLQPAKQAIEKQQFAQALSLLHETDVYPHPLGEGKLINAEENDVDYYKGLAYRGSSDEAKARKYFEKATCGSSEPQQAFFYNDQQPDKIFYQGLAWRALGNEAEACSRFNKLIAHGEKHLFDECKIDYFAVSLPDLAIWDDDLNRRNQIHCYYVMGLGYLGLGDKEKAKEFLGKTLAMDVNHQGAQVHVNQDGMKRLL</sequence>
<dbReference type="AlphaFoldDB" id="A0A5J4RPV2"/>
<reference evidence="4" key="1">
    <citation type="submission" date="2019-03" db="EMBL/GenBank/DDBJ databases">
        <title>Single cell metagenomics reveals metabolic interactions within the superorganism composed of flagellate Streblomastix strix and complex community of Bacteroidetes bacteria on its surface.</title>
        <authorList>
            <person name="Treitli S.C."/>
            <person name="Kolisko M."/>
            <person name="Husnik F."/>
            <person name="Keeling P."/>
            <person name="Hampl V."/>
        </authorList>
    </citation>
    <scope>NUCLEOTIDE SEQUENCE</scope>
    <source>
        <strain evidence="4">STM</strain>
    </source>
</reference>
<dbReference type="EMBL" id="SNRY01000842">
    <property type="protein sequence ID" value="KAA6335957.1"/>
    <property type="molecule type" value="Genomic_DNA"/>
</dbReference>
<dbReference type="PROSITE" id="PS50005">
    <property type="entry name" value="TPR"/>
    <property type="match status" value="2"/>
</dbReference>
<evidence type="ECO:0000256" key="1">
    <source>
        <dbReference type="ARBA" id="ARBA00022737"/>
    </source>
</evidence>
<evidence type="ECO:0000259" key="3">
    <source>
        <dbReference type="Pfam" id="PF17128"/>
    </source>
</evidence>
<keyword evidence="1" id="KW-0677">Repeat</keyword>
<accession>A0A5J4RPV2</accession>
<feature type="domain" description="DUF5107" evidence="3">
    <location>
        <begin position="3"/>
        <end position="240"/>
    </location>
</feature>
<comment type="caution">
    <text evidence="4">The sequence shown here is derived from an EMBL/GenBank/DDBJ whole genome shotgun (WGS) entry which is preliminary data.</text>
</comment>
<evidence type="ECO:0000256" key="2">
    <source>
        <dbReference type="ARBA" id="ARBA00022803"/>
    </source>
</evidence>
<dbReference type="Gene3D" id="1.25.40.10">
    <property type="entry name" value="Tetratricopeptide repeat domain"/>
    <property type="match status" value="4"/>
</dbReference>
<name>A0A5J4RPV2_9ZZZZ</name>
<dbReference type="SUPFAM" id="SSF48452">
    <property type="entry name" value="TPR-like"/>
    <property type="match status" value="3"/>
</dbReference>
<dbReference type="InterPro" id="IPR019734">
    <property type="entry name" value="TPR_rpt"/>
</dbReference>
<dbReference type="PANTHER" id="PTHR44943">
    <property type="entry name" value="CELLULOSE SYNTHASE OPERON PROTEIN C"/>
    <property type="match status" value="1"/>
</dbReference>
<dbReference type="PANTHER" id="PTHR44943:SF8">
    <property type="entry name" value="TPR REPEAT-CONTAINING PROTEIN MJ0263"/>
    <property type="match status" value="1"/>
</dbReference>
<dbReference type="InterPro" id="IPR051685">
    <property type="entry name" value="Ycf3/AcsC/BcsC/TPR_MFPF"/>
</dbReference>
<dbReference type="Pfam" id="PF17128">
    <property type="entry name" value="DUF5107"/>
    <property type="match status" value="1"/>
</dbReference>
<dbReference type="InterPro" id="IPR033396">
    <property type="entry name" value="DUF5107"/>
</dbReference>